<dbReference type="Proteomes" id="UP001187531">
    <property type="component" value="Unassembled WGS sequence"/>
</dbReference>
<feature type="transmembrane region" description="Helical" evidence="1">
    <location>
        <begin position="6"/>
        <end position="27"/>
    </location>
</feature>
<organism evidence="2 3">
    <name type="scientific">Artemia franciscana</name>
    <name type="common">Brine shrimp</name>
    <name type="synonym">Artemia sanfranciscana</name>
    <dbReference type="NCBI Taxonomy" id="6661"/>
    <lineage>
        <taxon>Eukaryota</taxon>
        <taxon>Metazoa</taxon>
        <taxon>Ecdysozoa</taxon>
        <taxon>Arthropoda</taxon>
        <taxon>Crustacea</taxon>
        <taxon>Branchiopoda</taxon>
        <taxon>Anostraca</taxon>
        <taxon>Artemiidae</taxon>
        <taxon>Artemia</taxon>
    </lineage>
</organism>
<comment type="caution">
    <text evidence="2">The sequence shown here is derived from an EMBL/GenBank/DDBJ whole genome shotgun (WGS) entry which is preliminary data.</text>
</comment>
<name>A0AA88I277_ARTSF</name>
<dbReference type="AlphaFoldDB" id="A0AA88I277"/>
<accession>A0AA88I277</accession>
<reference evidence="2" key="1">
    <citation type="submission" date="2023-07" db="EMBL/GenBank/DDBJ databases">
        <title>Chromosome-level genome assembly of Artemia franciscana.</title>
        <authorList>
            <person name="Jo E."/>
        </authorList>
    </citation>
    <scope>NUCLEOTIDE SEQUENCE</scope>
    <source>
        <tissue evidence="2">Whole body</tissue>
    </source>
</reference>
<keyword evidence="1" id="KW-1133">Transmembrane helix</keyword>
<evidence type="ECO:0000313" key="3">
    <source>
        <dbReference type="Proteomes" id="UP001187531"/>
    </source>
</evidence>
<keyword evidence="1" id="KW-0472">Membrane</keyword>
<sequence>AFAPVKKVMIIYLPIYICLIVVCIFIYKSQGTIIKSMSAQYERENVVEPCKITSYEQMRNIFFNSRR</sequence>
<evidence type="ECO:0000256" key="1">
    <source>
        <dbReference type="SAM" id="Phobius"/>
    </source>
</evidence>
<protein>
    <submittedName>
        <fullName evidence="2">Uncharacterized protein</fullName>
    </submittedName>
</protein>
<keyword evidence="1" id="KW-0812">Transmembrane</keyword>
<feature type="non-terminal residue" evidence="2">
    <location>
        <position position="67"/>
    </location>
</feature>
<feature type="non-terminal residue" evidence="2">
    <location>
        <position position="1"/>
    </location>
</feature>
<proteinExistence type="predicted"/>
<keyword evidence="3" id="KW-1185">Reference proteome</keyword>
<dbReference type="EMBL" id="JAVRJZ010000014">
    <property type="protein sequence ID" value="KAK2713962.1"/>
    <property type="molecule type" value="Genomic_DNA"/>
</dbReference>
<gene>
    <name evidence="2" type="ORF">QYM36_009752</name>
</gene>
<evidence type="ECO:0000313" key="2">
    <source>
        <dbReference type="EMBL" id="KAK2713962.1"/>
    </source>
</evidence>